<dbReference type="GO" id="GO:0007099">
    <property type="term" value="P:centriole replication"/>
    <property type="evidence" value="ECO:0007669"/>
    <property type="project" value="TreeGrafter"/>
</dbReference>
<dbReference type="GO" id="GO:0005813">
    <property type="term" value="C:centrosome"/>
    <property type="evidence" value="ECO:0007669"/>
    <property type="project" value="TreeGrafter"/>
</dbReference>
<reference evidence="10" key="1">
    <citation type="submission" date="2022-03" db="EMBL/GenBank/DDBJ databases">
        <authorList>
            <person name="Alioto T."/>
            <person name="Alioto T."/>
            <person name="Gomez Garrido J."/>
        </authorList>
    </citation>
    <scope>NUCLEOTIDE SEQUENCE</scope>
</reference>
<keyword evidence="7" id="KW-0206">Cytoskeleton</keyword>
<evidence type="ECO:0000256" key="1">
    <source>
        <dbReference type="ARBA" id="ARBA00004114"/>
    </source>
</evidence>
<dbReference type="InterPro" id="IPR033603">
    <property type="entry name" value="CEP44"/>
</dbReference>
<evidence type="ECO:0000256" key="5">
    <source>
        <dbReference type="ARBA" id="ARBA00022490"/>
    </source>
</evidence>
<protein>
    <recommendedName>
        <fullName evidence="4">Centrosomal protein of 44 kDa</fullName>
    </recommendedName>
</protein>
<feature type="domain" description="Centrosomal CEP44" evidence="9">
    <location>
        <begin position="5"/>
        <end position="129"/>
    </location>
</feature>
<organism evidence="10 11">
    <name type="scientific">Pelobates cultripes</name>
    <name type="common">Western spadefoot toad</name>
    <dbReference type="NCBI Taxonomy" id="61616"/>
    <lineage>
        <taxon>Eukaryota</taxon>
        <taxon>Metazoa</taxon>
        <taxon>Chordata</taxon>
        <taxon>Craniata</taxon>
        <taxon>Vertebrata</taxon>
        <taxon>Euteleostomi</taxon>
        <taxon>Amphibia</taxon>
        <taxon>Batrachia</taxon>
        <taxon>Anura</taxon>
        <taxon>Pelobatoidea</taxon>
        <taxon>Pelobatidae</taxon>
        <taxon>Pelobates</taxon>
    </lineage>
</organism>
<evidence type="ECO:0000256" key="8">
    <source>
        <dbReference type="ARBA" id="ARBA00046235"/>
    </source>
</evidence>
<keyword evidence="11" id="KW-1185">Reference proteome</keyword>
<name>A0AAD1SFD1_PELCU</name>
<evidence type="ECO:0000256" key="6">
    <source>
        <dbReference type="ARBA" id="ARBA00023054"/>
    </source>
</evidence>
<dbReference type="GO" id="GO:0000922">
    <property type="term" value="C:spindle pole"/>
    <property type="evidence" value="ECO:0007669"/>
    <property type="project" value="UniProtKB-SubCell"/>
</dbReference>
<dbReference type="GO" id="GO:0010457">
    <property type="term" value="P:centriole-centriole cohesion"/>
    <property type="evidence" value="ECO:0007669"/>
    <property type="project" value="TreeGrafter"/>
</dbReference>
<dbReference type="AlphaFoldDB" id="A0AAD1SFD1"/>
<dbReference type="GO" id="GO:0030496">
    <property type="term" value="C:midbody"/>
    <property type="evidence" value="ECO:0007669"/>
    <property type="project" value="UniProtKB-SubCell"/>
</dbReference>
<dbReference type="PANTHER" id="PTHR31477:SF1">
    <property type="entry name" value="CENTROSOMAL PROTEIN OF 44 KDA"/>
    <property type="match status" value="1"/>
</dbReference>
<gene>
    <name evidence="10" type="ORF">PECUL_23A017934</name>
</gene>
<evidence type="ECO:0000256" key="7">
    <source>
        <dbReference type="ARBA" id="ARBA00023212"/>
    </source>
</evidence>
<evidence type="ECO:0000256" key="3">
    <source>
        <dbReference type="ARBA" id="ARBA00004647"/>
    </source>
</evidence>
<comment type="subcellular location">
    <subcellularLocation>
        <location evidence="1">Cytoplasm</location>
        <location evidence="1">Cytoskeleton</location>
        <location evidence="1">Microtubule organizing center</location>
        <location evidence="1">Centrosome</location>
        <location evidence="1">Centriole</location>
    </subcellularLocation>
    <subcellularLocation>
        <location evidence="3">Cytoplasm</location>
        <location evidence="3">Cytoskeleton</location>
        <location evidence="3">Spindle pole</location>
    </subcellularLocation>
    <subcellularLocation>
        <location evidence="2">Midbody</location>
    </subcellularLocation>
</comment>
<evidence type="ECO:0000256" key="4">
    <source>
        <dbReference type="ARBA" id="ARBA00014053"/>
    </source>
</evidence>
<evidence type="ECO:0000313" key="11">
    <source>
        <dbReference type="Proteomes" id="UP001295444"/>
    </source>
</evidence>
<comment type="function">
    <text evidence="8">Centriole-enriched microtubule-binding protein involved in centriole biogenesis. In collaboration with CEP295 and POC1B, is required for the centriole-to-centrosome conversion by ensuring the formation of bona fide centriole wall. Functions as a linker component that maintains centrosome cohesion. Associates with CROCC and regulates its stability and localization to the centrosome.</text>
</comment>
<evidence type="ECO:0000256" key="2">
    <source>
        <dbReference type="ARBA" id="ARBA00004214"/>
    </source>
</evidence>
<dbReference type="GO" id="GO:0005814">
    <property type="term" value="C:centriole"/>
    <property type="evidence" value="ECO:0007669"/>
    <property type="project" value="UniProtKB-SubCell"/>
</dbReference>
<dbReference type="PANTHER" id="PTHR31477">
    <property type="entry name" value="CENTROSOMAL PROTEIN OF 44 KDA"/>
    <property type="match status" value="1"/>
</dbReference>
<keyword evidence="6" id="KW-0175">Coiled coil</keyword>
<sequence length="375" mass="42614">MATGDVKGGIRKLEHRLRLINYPRDVDYAGLMKGDPAASLPILSFTFTCYSTYIAEILVSMDIELTAKSDLRFIDSVYKVLRDVFNYKPILTKQQFLQCAYSERKIHIVCDIIDCVMKKHKELVKQNKVKLQPARKNVAVKDKCETFYPEETSLQPTLKTETQTQKKPLVERHAGSVLHIQSFTATVPPSEKETSSDSDFEIPCEDVASRDDSAHIELLKAQLAECQEKLQKLDWMEEKLQVLETSMKGKIIIDETDWNNLLSRVLLLETDRLIHSKKGDLSSEFTALMSEGRTSSRMTHEVCTDFKTKADIPECQHQSSGYSSLLSADTSPIAVDIHYTNLTEDSKETTRKRMERIGKMMEETTQLLKSSSNAS</sequence>
<evidence type="ECO:0000259" key="9">
    <source>
        <dbReference type="Pfam" id="PF15007"/>
    </source>
</evidence>
<accession>A0AAD1SFD1</accession>
<keyword evidence="5" id="KW-0963">Cytoplasm</keyword>
<dbReference type="EMBL" id="OW240917">
    <property type="protein sequence ID" value="CAH2300493.1"/>
    <property type="molecule type" value="Genomic_DNA"/>
</dbReference>
<proteinExistence type="predicted"/>
<dbReference type="Pfam" id="PF15007">
    <property type="entry name" value="CEP44"/>
    <property type="match status" value="1"/>
</dbReference>
<dbReference type="Proteomes" id="UP001295444">
    <property type="component" value="Chromosome 06"/>
</dbReference>
<dbReference type="InterPro" id="IPR029157">
    <property type="entry name" value="CEP44_CC"/>
</dbReference>
<evidence type="ECO:0000313" key="10">
    <source>
        <dbReference type="EMBL" id="CAH2300493.1"/>
    </source>
</evidence>